<dbReference type="Proteomes" id="UP001153954">
    <property type="component" value="Unassembled WGS sequence"/>
</dbReference>
<protein>
    <recommendedName>
        <fullName evidence="1">ISXO2-like transposase domain-containing protein</fullName>
    </recommendedName>
</protein>
<sequence length="238" mass="27776">MWNLIKVFRELGTREQAIAFAEERGNYHKKPILVEYSTNKTVGSFVCNKGVCRTKSKVSQSKGTWFENNKIELAQVYWHILAYYCRESVVIYQIEKRTFDGKIGGPGKIVQIDESKFGKRKYNKGRHIEGQWVLDMIEDGSEDLRLEICPDNVRSADVLLPWIEKHVAEGTIIHTDIWRAYSGLENYGYIHKTVNHSDPENPFVAPDGTHTQRIQSQWRLVKRFFAKDNYNNRENFTL</sequence>
<proteinExistence type="predicted"/>
<dbReference type="InterPro" id="IPR053164">
    <property type="entry name" value="IS1016-like_transposase"/>
</dbReference>
<dbReference type="SMART" id="SM01126">
    <property type="entry name" value="DDE_Tnp_IS1595"/>
    <property type="match status" value="1"/>
</dbReference>
<keyword evidence="3" id="KW-1185">Reference proteome</keyword>
<organism evidence="2 3">
    <name type="scientific">Euphydryas editha</name>
    <name type="common">Edith's checkerspot</name>
    <dbReference type="NCBI Taxonomy" id="104508"/>
    <lineage>
        <taxon>Eukaryota</taxon>
        <taxon>Metazoa</taxon>
        <taxon>Ecdysozoa</taxon>
        <taxon>Arthropoda</taxon>
        <taxon>Hexapoda</taxon>
        <taxon>Insecta</taxon>
        <taxon>Pterygota</taxon>
        <taxon>Neoptera</taxon>
        <taxon>Endopterygota</taxon>
        <taxon>Lepidoptera</taxon>
        <taxon>Glossata</taxon>
        <taxon>Ditrysia</taxon>
        <taxon>Papilionoidea</taxon>
        <taxon>Nymphalidae</taxon>
        <taxon>Nymphalinae</taxon>
        <taxon>Euphydryas</taxon>
    </lineage>
</organism>
<reference evidence="2" key="1">
    <citation type="submission" date="2022-03" db="EMBL/GenBank/DDBJ databases">
        <authorList>
            <person name="Tunstrom K."/>
        </authorList>
    </citation>
    <scope>NUCLEOTIDE SEQUENCE</scope>
</reference>
<evidence type="ECO:0000259" key="1">
    <source>
        <dbReference type="SMART" id="SM01126"/>
    </source>
</evidence>
<dbReference type="PANTHER" id="PTHR47163:SF2">
    <property type="entry name" value="SI:DKEY-17M8.2"/>
    <property type="match status" value="1"/>
</dbReference>
<dbReference type="AlphaFoldDB" id="A0AAU9U7Z3"/>
<comment type="caution">
    <text evidence="2">The sequence shown here is derived from an EMBL/GenBank/DDBJ whole genome shotgun (WGS) entry which is preliminary data.</text>
</comment>
<evidence type="ECO:0000313" key="2">
    <source>
        <dbReference type="EMBL" id="CAH2095686.1"/>
    </source>
</evidence>
<dbReference type="InterPro" id="IPR024445">
    <property type="entry name" value="Tnp_ISXO2-like"/>
</dbReference>
<dbReference type="PANTHER" id="PTHR47163">
    <property type="entry name" value="DDE_TNP_IS1595 DOMAIN-CONTAINING PROTEIN"/>
    <property type="match status" value="1"/>
</dbReference>
<accession>A0AAU9U7Z3</accession>
<gene>
    <name evidence="2" type="ORF">EEDITHA_LOCUS11110</name>
</gene>
<name>A0AAU9U7Z3_EUPED</name>
<dbReference type="EMBL" id="CAKOGL010000015">
    <property type="protein sequence ID" value="CAH2095686.1"/>
    <property type="molecule type" value="Genomic_DNA"/>
</dbReference>
<dbReference type="Pfam" id="PF12762">
    <property type="entry name" value="DDE_Tnp_IS1595"/>
    <property type="match status" value="1"/>
</dbReference>
<evidence type="ECO:0000313" key="3">
    <source>
        <dbReference type="Proteomes" id="UP001153954"/>
    </source>
</evidence>
<feature type="domain" description="ISXO2-like transposase" evidence="1">
    <location>
        <begin position="102"/>
        <end position="235"/>
    </location>
</feature>